<accession>A0A0E9TNB0</accession>
<name>A0A0E9TNB0_ANGAN</name>
<dbReference type="AlphaFoldDB" id="A0A0E9TNB0"/>
<reference evidence="1" key="2">
    <citation type="journal article" date="2015" name="Fish Shellfish Immunol.">
        <title>Early steps in the European eel (Anguilla anguilla)-Vibrio vulnificus interaction in the gills: Role of the RtxA13 toxin.</title>
        <authorList>
            <person name="Callol A."/>
            <person name="Pajuelo D."/>
            <person name="Ebbesson L."/>
            <person name="Teles M."/>
            <person name="MacKenzie S."/>
            <person name="Amaro C."/>
        </authorList>
    </citation>
    <scope>NUCLEOTIDE SEQUENCE</scope>
</reference>
<evidence type="ECO:0000313" key="1">
    <source>
        <dbReference type="EMBL" id="JAH54937.1"/>
    </source>
</evidence>
<reference evidence="1" key="1">
    <citation type="submission" date="2014-11" db="EMBL/GenBank/DDBJ databases">
        <authorList>
            <person name="Amaro Gonzalez C."/>
        </authorList>
    </citation>
    <scope>NUCLEOTIDE SEQUENCE</scope>
</reference>
<dbReference type="EMBL" id="GBXM01053640">
    <property type="protein sequence ID" value="JAH54937.1"/>
    <property type="molecule type" value="Transcribed_RNA"/>
</dbReference>
<sequence length="28" mass="3311">MAVCTRSNLNCRFFRLLFPTCSVRCCLR</sequence>
<organism evidence="1">
    <name type="scientific">Anguilla anguilla</name>
    <name type="common">European freshwater eel</name>
    <name type="synonym">Muraena anguilla</name>
    <dbReference type="NCBI Taxonomy" id="7936"/>
    <lineage>
        <taxon>Eukaryota</taxon>
        <taxon>Metazoa</taxon>
        <taxon>Chordata</taxon>
        <taxon>Craniata</taxon>
        <taxon>Vertebrata</taxon>
        <taxon>Euteleostomi</taxon>
        <taxon>Actinopterygii</taxon>
        <taxon>Neopterygii</taxon>
        <taxon>Teleostei</taxon>
        <taxon>Anguilliformes</taxon>
        <taxon>Anguillidae</taxon>
        <taxon>Anguilla</taxon>
    </lineage>
</organism>
<protein>
    <submittedName>
        <fullName evidence="1">Uncharacterized protein</fullName>
    </submittedName>
</protein>
<proteinExistence type="predicted"/>